<feature type="region of interest" description="Disordered" evidence="2">
    <location>
        <begin position="442"/>
        <end position="473"/>
    </location>
</feature>
<feature type="compositionally biased region" description="Polar residues" evidence="2">
    <location>
        <begin position="66"/>
        <end position="76"/>
    </location>
</feature>
<name>A0ABD3QBA4_9STRA</name>
<feature type="compositionally biased region" description="Basic and acidic residues" evidence="2">
    <location>
        <begin position="231"/>
        <end position="246"/>
    </location>
</feature>
<evidence type="ECO:0000256" key="1">
    <source>
        <dbReference type="SAM" id="Coils"/>
    </source>
</evidence>
<sequence>MGSLCDHSKTVKARQANRPWPESRQEHPTATHGERTIDNGASIRSARPSTTRPGLRFPDERCVNGPSVNFASRLTENSPAAPRPAAAAAASRALSNPATKRRTLIQYGAMPPPPPPGPLSLQSSGSSHHAQHATRASPAVSEQSRPQHTAVTAYSNVPNYHPSRPTTSSSNRQVLQVSEPDEDDDDLLVIAASDMMDDVRDENDDDDETLYRPFRHTSNSALNANACNAKMDRSASHPTHNKDSSRRMNTAQNKDQPMVPRNTTPIDLLTVLFGGSPHDNAAESTNQDRSLDLSKLIEEATTKSRNARALTDALATKQNDATKATNETMTHSGADNDFYVHTANAHTEAALSFQRVYRALLGFGEDSKPASLESIIHQQTFFTGGLFPSEELAKSMLILANGHVRMAASLANMGVKWNMGKAESFRMAMAKNHKQVLTAAVSEGRENSQAQSSGATSSNGSDDRNRSIPQHERLRMAVRGALDTANHEEDITNSTFLARSTFLRTKATDRGGKSTVGTNPSGAGSGGNTPKGPVANEGNAVDDLMKLEKELKGMDMALEVGTSVSSLGAAVSSRPDGSFCVVPPGSSYMSSSFMWSSGIIGVVGGGNPPLAQQQQSKYHDRVSLKSPSGTSGVRSKANHLQNFLGGGRPPTNTHPLPPTAPIQSNPKADQATTNAGLDQSCMMASVALSTVTASHQKSSPHHGSTPTHPRAETANTKQLMQLMDSLNRLGNENAQLMREVEEAKAARAEAVAAKNMMEQFKKEYSQRFLKVKEALEKYPRNAPDNPVNNSSYMKSASMMELQKRDQMIKKLAADLRKEREETKKKDAALRKYEGFYREVKARSAEKARQRQLQEEQKKAQQLQQQG</sequence>
<feature type="compositionally biased region" description="Polar residues" evidence="2">
    <location>
        <begin position="447"/>
        <end position="460"/>
    </location>
</feature>
<feature type="compositionally biased region" description="Basic and acidic residues" evidence="2">
    <location>
        <begin position="840"/>
        <end position="858"/>
    </location>
</feature>
<feature type="region of interest" description="Disordered" evidence="2">
    <location>
        <begin position="1"/>
        <end position="186"/>
    </location>
</feature>
<feature type="compositionally biased region" description="Polar residues" evidence="2">
    <location>
        <begin position="247"/>
        <end position="262"/>
    </location>
</feature>
<feature type="compositionally biased region" description="Polar residues" evidence="2">
    <location>
        <begin position="140"/>
        <end position="176"/>
    </location>
</feature>
<evidence type="ECO:0000256" key="2">
    <source>
        <dbReference type="SAM" id="MobiDB-lite"/>
    </source>
</evidence>
<feature type="region of interest" description="Disordered" evidence="2">
    <location>
        <begin position="507"/>
        <end position="538"/>
    </location>
</feature>
<feature type="compositionally biased region" description="Low complexity" evidence="2">
    <location>
        <begin position="77"/>
        <end position="98"/>
    </location>
</feature>
<feature type="region of interest" description="Disordered" evidence="2">
    <location>
        <begin position="689"/>
        <end position="711"/>
    </location>
</feature>
<dbReference type="Proteomes" id="UP001516023">
    <property type="component" value="Unassembled WGS sequence"/>
</dbReference>
<keyword evidence="4" id="KW-1185">Reference proteome</keyword>
<gene>
    <name evidence="3" type="ORF">HJC23_010923</name>
</gene>
<reference evidence="3 4" key="1">
    <citation type="journal article" date="2020" name="G3 (Bethesda)">
        <title>Improved Reference Genome for Cyclotella cryptica CCMP332, a Model for Cell Wall Morphogenesis, Salinity Adaptation, and Lipid Production in Diatoms (Bacillariophyta).</title>
        <authorList>
            <person name="Roberts W.R."/>
            <person name="Downey K.M."/>
            <person name="Ruck E.C."/>
            <person name="Traller J.C."/>
            <person name="Alverson A.J."/>
        </authorList>
    </citation>
    <scope>NUCLEOTIDE SEQUENCE [LARGE SCALE GENOMIC DNA]</scope>
    <source>
        <strain evidence="3 4">CCMP332</strain>
    </source>
</reference>
<feature type="region of interest" description="Disordered" evidence="2">
    <location>
        <begin position="606"/>
        <end position="672"/>
    </location>
</feature>
<evidence type="ECO:0000313" key="3">
    <source>
        <dbReference type="EMBL" id="KAL3796776.1"/>
    </source>
</evidence>
<feature type="coiled-coil region" evidence="1">
    <location>
        <begin position="719"/>
        <end position="763"/>
    </location>
</feature>
<dbReference type="AlphaFoldDB" id="A0ABD3QBA4"/>
<feature type="compositionally biased region" description="Basic and acidic residues" evidence="2">
    <location>
        <begin position="461"/>
        <end position="473"/>
    </location>
</feature>
<feature type="region of interest" description="Disordered" evidence="2">
    <location>
        <begin position="840"/>
        <end position="866"/>
    </location>
</feature>
<feature type="compositionally biased region" description="Polar residues" evidence="2">
    <location>
        <begin position="625"/>
        <end position="641"/>
    </location>
</feature>
<proteinExistence type="predicted"/>
<feature type="compositionally biased region" description="Basic and acidic residues" evidence="2">
    <location>
        <begin position="21"/>
        <end position="37"/>
    </location>
</feature>
<dbReference type="EMBL" id="JABMIG020000060">
    <property type="protein sequence ID" value="KAL3796776.1"/>
    <property type="molecule type" value="Genomic_DNA"/>
</dbReference>
<comment type="caution">
    <text evidence="3">The sequence shown here is derived from an EMBL/GenBank/DDBJ whole genome shotgun (WGS) entry which is preliminary data.</text>
</comment>
<feature type="region of interest" description="Disordered" evidence="2">
    <location>
        <begin position="231"/>
        <end position="262"/>
    </location>
</feature>
<evidence type="ECO:0000313" key="4">
    <source>
        <dbReference type="Proteomes" id="UP001516023"/>
    </source>
</evidence>
<feature type="compositionally biased region" description="Polar residues" evidence="2">
    <location>
        <begin position="661"/>
        <end position="672"/>
    </location>
</feature>
<keyword evidence="1" id="KW-0175">Coiled coil</keyword>
<protein>
    <submittedName>
        <fullName evidence="3">Uncharacterized protein</fullName>
    </submittedName>
</protein>
<feature type="compositionally biased region" description="Low complexity" evidence="2">
    <location>
        <begin position="119"/>
        <end position="128"/>
    </location>
</feature>
<organism evidence="3 4">
    <name type="scientific">Cyclotella cryptica</name>
    <dbReference type="NCBI Taxonomy" id="29204"/>
    <lineage>
        <taxon>Eukaryota</taxon>
        <taxon>Sar</taxon>
        <taxon>Stramenopiles</taxon>
        <taxon>Ochrophyta</taxon>
        <taxon>Bacillariophyta</taxon>
        <taxon>Coscinodiscophyceae</taxon>
        <taxon>Thalassiosirophycidae</taxon>
        <taxon>Stephanodiscales</taxon>
        <taxon>Stephanodiscaceae</taxon>
        <taxon>Cyclotella</taxon>
    </lineage>
</organism>
<accession>A0ABD3QBA4</accession>